<reference evidence="2 3" key="1">
    <citation type="journal article" date="2012" name="Genome Biol.">
        <title>Genome and low-iron response of an oceanic diatom adapted to chronic iron limitation.</title>
        <authorList>
            <person name="Lommer M."/>
            <person name="Specht M."/>
            <person name="Roy A.S."/>
            <person name="Kraemer L."/>
            <person name="Andreson R."/>
            <person name="Gutowska M.A."/>
            <person name="Wolf J."/>
            <person name="Bergner S.V."/>
            <person name="Schilhabel M.B."/>
            <person name="Klostermeier U.C."/>
            <person name="Beiko R.G."/>
            <person name="Rosenstiel P."/>
            <person name="Hippler M."/>
            <person name="Laroche J."/>
        </authorList>
    </citation>
    <scope>NUCLEOTIDE SEQUENCE [LARGE SCALE GENOMIC DNA]</scope>
    <source>
        <strain evidence="2 3">CCMP1005</strain>
    </source>
</reference>
<accession>K0SLV8</accession>
<proteinExistence type="predicted"/>
<feature type="non-terminal residue" evidence="2">
    <location>
        <position position="1"/>
    </location>
</feature>
<name>K0SLV8_THAOC</name>
<gene>
    <name evidence="2" type="ORF">THAOC_12788</name>
</gene>
<comment type="caution">
    <text evidence="2">The sequence shown here is derived from an EMBL/GenBank/DDBJ whole genome shotgun (WGS) entry which is preliminary data.</text>
</comment>
<organism evidence="2 3">
    <name type="scientific">Thalassiosira oceanica</name>
    <name type="common">Marine diatom</name>
    <dbReference type="NCBI Taxonomy" id="159749"/>
    <lineage>
        <taxon>Eukaryota</taxon>
        <taxon>Sar</taxon>
        <taxon>Stramenopiles</taxon>
        <taxon>Ochrophyta</taxon>
        <taxon>Bacillariophyta</taxon>
        <taxon>Coscinodiscophyceae</taxon>
        <taxon>Thalassiosirophycidae</taxon>
        <taxon>Thalassiosirales</taxon>
        <taxon>Thalassiosiraceae</taxon>
        <taxon>Thalassiosira</taxon>
    </lineage>
</organism>
<evidence type="ECO:0000256" key="1">
    <source>
        <dbReference type="SAM" id="MobiDB-lite"/>
    </source>
</evidence>
<evidence type="ECO:0000313" key="2">
    <source>
        <dbReference type="EMBL" id="EJK66300.1"/>
    </source>
</evidence>
<protein>
    <submittedName>
        <fullName evidence="2">Uncharacterized protein</fullName>
    </submittedName>
</protein>
<evidence type="ECO:0000313" key="3">
    <source>
        <dbReference type="Proteomes" id="UP000266841"/>
    </source>
</evidence>
<dbReference type="Proteomes" id="UP000266841">
    <property type="component" value="Unassembled WGS sequence"/>
</dbReference>
<feature type="compositionally biased region" description="Basic and acidic residues" evidence="1">
    <location>
        <begin position="54"/>
        <end position="87"/>
    </location>
</feature>
<keyword evidence="3" id="KW-1185">Reference proteome</keyword>
<dbReference type="EMBL" id="AGNL01015099">
    <property type="protein sequence ID" value="EJK66300.1"/>
    <property type="molecule type" value="Genomic_DNA"/>
</dbReference>
<feature type="compositionally biased region" description="Basic and acidic residues" evidence="1">
    <location>
        <begin position="1"/>
        <end position="15"/>
    </location>
</feature>
<sequence length="93" mass="10269">AAPESRGRPALHDEEASQAGAASPRLAKRRPGSGWLCRSPSQDRYDVGALPKQAVREEDGRLARRCEDVKEDEAEKPLDAARLDPQARTHTPW</sequence>
<feature type="region of interest" description="Disordered" evidence="1">
    <location>
        <begin position="1"/>
        <end position="93"/>
    </location>
</feature>
<dbReference type="AlphaFoldDB" id="K0SLV8"/>